<evidence type="ECO:0000313" key="1">
    <source>
        <dbReference type="EMBL" id="RRH69241.1"/>
    </source>
</evidence>
<proteinExistence type="predicted"/>
<dbReference type="PANTHER" id="PTHR43737">
    <property type="entry name" value="BLL7424 PROTEIN"/>
    <property type="match status" value="1"/>
</dbReference>
<comment type="caution">
    <text evidence="1">The sequence shown here is derived from an EMBL/GenBank/DDBJ whole genome shotgun (WGS) entry which is preliminary data.</text>
</comment>
<dbReference type="EMBL" id="RRAZ01000047">
    <property type="protein sequence ID" value="RRH69241.1"/>
    <property type="molecule type" value="Genomic_DNA"/>
</dbReference>
<reference evidence="1 2" key="1">
    <citation type="submission" date="2018-11" db="EMBL/GenBank/DDBJ databases">
        <title>Gemmobacter sp. nov., YIM 102744-1 draft genome.</title>
        <authorList>
            <person name="Li G."/>
            <person name="Jiang Y."/>
        </authorList>
    </citation>
    <scope>NUCLEOTIDE SEQUENCE [LARGE SCALE GENOMIC DNA]</scope>
    <source>
        <strain evidence="1 2">YIM 102744-1</strain>
    </source>
</reference>
<dbReference type="PROSITE" id="PS51318">
    <property type="entry name" value="TAT"/>
    <property type="match status" value="1"/>
</dbReference>
<dbReference type="Pfam" id="PF07394">
    <property type="entry name" value="DUF1501"/>
    <property type="match status" value="1"/>
</dbReference>
<dbReference type="OrthoDB" id="9779968at2"/>
<sequence length="408" mass="43354">MSHPRLNRRAFLHQGLALGCSAAALPLLTHATFAAAPIDHRIVVVILRGAMDGLDIIRPAGDPLLRQLRPKIAAEEGIPLGDFWQLHPRLGDLMPLWRAGELGFVQAVSTPYRDQRSHFDGQDLLEAGIGMDAPAGFRRDGWLNRLLAGLPGAKSETAFAIGREALPILSGAAPVHRWQPETTLALSAQGRRLLEQLYEGDMPFHIAAATALELTGQPLPLLPDEEEDLPLAAPPPVLPGAIKSDPEVGAFARFAAAQMREETRIVALSLPGWDSHAGQAGAILRPMARLSQLILTLRAELGPVWQKTAFMAMTEFGRTVRENGSAGTDHGTGGAMVTAGGAIRGGAVLGTWPGLSEDALYAGRDLMPTGDVRSVAGWVIHALTGAEKSRLSSEIFPGLDLGPNPGIV</sequence>
<dbReference type="AlphaFoldDB" id="A0A3P3D530"/>
<dbReference type="InterPro" id="IPR010869">
    <property type="entry name" value="DUF1501"/>
</dbReference>
<dbReference type="Proteomes" id="UP000282125">
    <property type="component" value="Unassembled WGS sequence"/>
</dbReference>
<protein>
    <submittedName>
        <fullName evidence="1">DUF1501 domain-containing protein</fullName>
    </submittedName>
</protein>
<keyword evidence="2" id="KW-1185">Reference proteome</keyword>
<dbReference type="InterPro" id="IPR006311">
    <property type="entry name" value="TAT_signal"/>
</dbReference>
<evidence type="ECO:0000313" key="2">
    <source>
        <dbReference type="Proteomes" id="UP000282125"/>
    </source>
</evidence>
<dbReference type="PANTHER" id="PTHR43737:SF1">
    <property type="entry name" value="DUF1501 DOMAIN-CONTAINING PROTEIN"/>
    <property type="match status" value="1"/>
</dbReference>
<dbReference type="RefSeq" id="WP_124966700.1">
    <property type="nucleotide sequence ID" value="NZ_RRAZ01000047.1"/>
</dbReference>
<dbReference type="PROSITE" id="PS51257">
    <property type="entry name" value="PROKAR_LIPOPROTEIN"/>
    <property type="match status" value="1"/>
</dbReference>
<gene>
    <name evidence="1" type="ORF">EG244_18785</name>
</gene>
<name>A0A3P3D530_9RHOB</name>
<organism evidence="1 2">
    <name type="scientific">Falsigemmobacter faecalis</name>
    <dbReference type="NCBI Taxonomy" id="2488730"/>
    <lineage>
        <taxon>Bacteria</taxon>
        <taxon>Pseudomonadati</taxon>
        <taxon>Pseudomonadota</taxon>
        <taxon>Alphaproteobacteria</taxon>
        <taxon>Rhodobacterales</taxon>
        <taxon>Paracoccaceae</taxon>
        <taxon>Falsigemmobacter</taxon>
    </lineage>
</organism>
<accession>A0A3P3D530</accession>